<evidence type="ECO:0000259" key="1">
    <source>
        <dbReference type="Pfam" id="PF13466"/>
    </source>
</evidence>
<dbReference type="Gene3D" id="3.30.750.24">
    <property type="entry name" value="STAS domain"/>
    <property type="match status" value="1"/>
</dbReference>
<dbReference type="Pfam" id="PF13466">
    <property type="entry name" value="STAS_2"/>
    <property type="match status" value="1"/>
</dbReference>
<dbReference type="STRING" id="1702214.AL399_03555"/>
<dbReference type="Proteomes" id="UP000054172">
    <property type="component" value="Unassembled WGS sequence"/>
</dbReference>
<accession>A0A0Q4BA05</accession>
<name>A0A0Q4BA05_9BACT</name>
<protein>
    <recommendedName>
        <fullName evidence="1">MlaB-like STAS domain-containing protein</fullName>
    </recommendedName>
</protein>
<proteinExistence type="predicted"/>
<dbReference type="InterPro" id="IPR036513">
    <property type="entry name" value="STAS_dom_sf"/>
</dbReference>
<sequence>MKSVKLKATAGRTAGSGVLNLQGNLTLDCAEEILRFLREGAKKYKDVRLVCTQVAALDLSFLQLLHSYSTYQASRNADFKVELNLEPDLAQLIRSTGFAQWVDSGARPN</sequence>
<dbReference type="EMBL" id="LIIK01000012">
    <property type="protein sequence ID" value="KQM09105.1"/>
    <property type="molecule type" value="Genomic_DNA"/>
</dbReference>
<evidence type="ECO:0000313" key="2">
    <source>
        <dbReference type="EMBL" id="KQM09105.1"/>
    </source>
</evidence>
<evidence type="ECO:0000313" key="3">
    <source>
        <dbReference type="Proteomes" id="UP000054172"/>
    </source>
</evidence>
<comment type="caution">
    <text evidence="2">The sequence shown here is derived from an EMBL/GenBank/DDBJ whole genome shotgun (WGS) entry which is preliminary data.</text>
</comment>
<gene>
    <name evidence="2" type="ORF">AL399_03555</name>
</gene>
<organism evidence="2 3">
    <name type="scientific">Candidatus [Bacteroides] periocalifornicus</name>
    <dbReference type="NCBI Taxonomy" id="1702214"/>
    <lineage>
        <taxon>Bacteria</taxon>
        <taxon>Pseudomonadati</taxon>
        <taxon>Bacteroidota</taxon>
    </lineage>
</organism>
<reference evidence="2" key="1">
    <citation type="submission" date="2015-08" db="EMBL/GenBank/DDBJ databases">
        <title>Candidatus Bacteriodes Periocalifornicus.</title>
        <authorList>
            <person name="McLean J.S."/>
            <person name="Kelley S."/>
        </authorList>
    </citation>
    <scope>NUCLEOTIDE SEQUENCE [LARGE SCALE GENOMIC DNA]</scope>
    <source>
        <strain evidence="2">12B</strain>
    </source>
</reference>
<dbReference type="PATRIC" id="fig|1702214.3.peg.1288"/>
<keyword evidence="3" id="KW-1185">Reference proteome</keyword>
<dbReference type="InterPro" id="IPR058548">
    <property type="entry name" value="MlaB-like_STAS"/>
</dbReference>
<dbReference type="AlphaFoldDB" id="A0A0Q4BA05"/>
<dbReference type="SUPFAM" id="SSF52091">
    <property type="entry name" value="SpoIIaa-like"/>
    <property type="match status" value="1"/>
</dbReference>
<feature type="domain" description="MlaB-like STAS" evidence="1">
    <location>
        <begin position="19"/>
        <end position="98"/>
    </location>
</feature>